<evidence type="ECO:0000313" key="1">
    <source>
        <dbReference type="EMBL" id="GEU51838.1"/>
    </source>
</evidence>
<sequence length="703" mass="80088">MIQNKVPPKLKDPRSFLIPCNLNKAFSCNALAAIGASINLMPYLLYAKLSLETLKPIKMSVRLANRSFQYPVGVTKNMLVEVGKFTFLVDFVILEMEEDSKVPLILGRPFLYIVDAVIRVKQKQLNLGVGTQRMIFNIDSAMKHSYLNDDTCFSIDVIDEILEEDFDALLGEGSKILHSIDGTYLKEEIIVEFDEFMAMTTNENSDSEFDTEEPPFKKITIDTDYKIKTSLKEPPTNIELKLLPDNLEYVFLEEPSFLPCGNILIHGTCLKCNSGTRNSFTYDPILESFDEVQVIPNLPLQCHFNIYLCQICESNSHHGYECWQQAPLVYEPKPCYTQNFSDNDYSHDFPEKKIEEEQAANAQYWKIPAYCDDDGDYNFAITSNEPVDSLGMGDEHLNTIPATESDEFIKSSVENLFPNPSESEGENGCDVPACFTTFLNILFDADYDFYSSDDQSLSNEDFSKEIYSNPLFDEEIISMKIDQHHFNAESDLIESLLNHDSFIIPSSLKIDSLLDEFSDKLTLLKSILSGIDKTDCYPENEIRLTKRLLYDNSSPRPPEEFISENSYDEIESFSPSPIPMKDSNALMEEIDLSFNPDYLMPPSIKDDDYDSERDILILEELLDNYSLSLLENESFHFDTLSFSHPLAKPPHGNTGILNIRMMGDISEQKVPMPRLMITRVSNQEKSPDLIGASNFFSFMLNAR</sequence>
<dbReference type="EMBL" id="BKCJ010002927">
    <property type="protein sequence ID" value="GEU51838.1"/>
    <property type="molecule type" value="Genomic_DNA"/>
</dbReference>
<dbReference type="GO" id="GO:0003964">
    <property type="term" value="F:RNA-directed DNA polymerase activity"/>
    <property type="evidence" value="ECO:0007669"/>
    <property type="project" value="UniProtKB-KW"/>
</dbReference>
<keyword evidence="1" id="KW-0548">Nucleotidyltransferase</keyword>
<reference evidence="1" key="1">
    <citation type="journal article" date="2019" name="Sci. Rep.">
        <title>Draft genome of Tanacetum cinerariifolium, the natural source of mosquito coil.</title>
        <authorList>
            <person name="Yamashiro T."/>
            <person name="Shiraishi A."/>
            <person name="Satake H."/>
            <person name="Nakayama K."/>
        </authorList>
    </citation>
    <scope>NUCLEOTIDE SEQUENCE</scope>
</reference>
<dbReference type="InterPro" id="IPR021109">
    <property type="entry name" value="Peptidase_aspartic_dom_sf"/>
</dbReference>
<comment type="caution">
    <text evidence="1">The sequence shown here is derived from an EMBL/GenBank/DDBJ whole genome shotgun (WGS) entry which is preliminary data.</text>
</comment>
<name>A0A6L2KQW2_TANCI</name>
<dbReference type="CDD" id="cd00303">
    <property type="entry name" value="retropepsin_like"/>
    <property type="match status" value="1"/>
</dbReference>
<organism evidence="1">
    <name type="scientific">Tanacetum cinerariifolium</name>
    <name type="common">Dalmatian daisy</name>
    <name type="synonym">Chrysanthemum cinerariifolium</name>
    <dbReference type="NCBI Taxonomy" id="118510"/>
    <lineage>
        <taxon>Eukaryota</taxon>
        <taxon>Viridiplantae</taxon>
        <taxon>Streptophyta</taxon>
        <taxon>Embryophyta</taxon>
        <taxon>Tracheophyta</taxon>
        <taxon>Spermatophyta</taxon>
        <taxon>Magnoliopsida</taxon>
        <taxon>eudicotyledons</taxon>
        <taxon>Gunneridae</taxon>
        <taxon>Pentapetalae</taxon>
        <taxon>asterids</taxon>
        <taxon>campanulids</taxon>
        <taxon>Asterales</taxon>
        <taxon>Asteraceae</taxon>
        <taxon>Asteroideae</taxon>
        <taxon>Anthemideae</taxon>
        <taxon>Anthemidinae</taxon>
        <taxon>Tanacetum</taxon>
    </lineage>
</organism>
<proteinExistence type="predicted"/>
<dbReference type="PANTHER" id="PTHR33067">
    <property type="entry name" value="RNA-DIRECTED DNA POLYMERASE-RELATED"/>
    <property type="match status" value="1"/>
</dbReference>
<keyword evidence="1" id="KW-0808">Transferase</keyword>
<gene>
    <name evidence="1" type="ORF">Tci_023816</name>
</gene>
<dbReference type="Gene3D" id="2.40.70.10">
    <property type="entry name" value="Acid Proteases"/>
    <property type="match status" value="1"/>
</dbReference>
<protein>
    <submittedName>
        <fullName evidence="1">Reverse transcriptase domain-containing protein</fullName>
    </submittedName>
</protein>
<dbReference type="AlphaFoldDB" id="A0A6L2KQW2"/>
<keyword evidence="1" id="KW-0695">RNA-directed DNA polymerase</keyword>
<accession>A0A6L2KQW2</accession>
<dbReference type="PANTHER" id="PTHR33067:SF35">
    <property type="entry name" value="ASPARTIC PEPTIDASE DDI1-TYPE DOMAIN-CONTAINING PROTEIN"/>
    <property type="match status" value="1"/>
</dbReference>